<dbReference type="InterPro" id="IPR052741">
    <property type="entry name" value="Mitochondrial_HTD2"/>
</dbReference>
<feature type="domain" description="FAS1-like dehydratase" evidence="1">
    <location>
        <begin position="13"/>
        <end position="130"/>
    </location>
</feature>
<dbReference type="InterPro" id="IPR039569">
    <property type="entry name" value="FAS1-like_DH_region"/>
</dbReference>
<dbReference type="RefSeq" id="WP_168517519.1">
    <property type="nucleotide sequence ID" value="NZ_JAAXLS010000012.1"/>
</dbReference>
<protein>
    <submittedName>
        <fullName evidence="2">Acyl dehydratase</fullName>
    </submittedName>
</protein>
<reference evidence="2 3" key="1">
    <citation type="submission" date="2020-04" db="EMBL/GenBank/DDBJ databases">
        <title>Novel species.</title>
        <authorList>
            <person name="Teo W.F.A."/>
            <person name="Lipun K."/>
            <person name="Srisuk N."/>
            <person name="Duangmal K."/>
        </authorList>
    </citation>
    <scope>NUCLEOTIDE SEQUENCE [LARGE SCALE GENOMIC DNA]</scope>
    <source>
        <strain evidence="2 3">K13G38</strain>
    </source>
</reference>
<dbReference type="PANTHER" id="PTHR28152:SF1">
    <property type="entry name" value="HYDROXYACYL-THIOESTER DEHYDRATASE TYPE 2, MITOCHONDRIAL"/>
    <property type="match status" value="1"/>
</dbReference>
<dbReference type="EMBL" id="JAAXLS010000012">
    <property type="protein sequence ID" value="NKQ55006.1"/>
    <property type="molecule type" value="Genomic_DNA"/>
</dbReference>
<dbReference type="InterPro" id="IPR029069">
    <property type="entry name" value="HotDog_dom_sf"/>
</dbReference>
<evidence type="ECO:0000313" key="3">
    <source>
        <dbReference type="Proteomes" id="UP000715441"/>
    </source>
</evidence>
<name>A0ABX1J9F3_9PSEU</name>
<dbReference type="Proteomes" id="UP000715441">
    <property type="component" value="Unassembled WGS sequence"/>
</dbReference>
<gene>
    <name evidence="2" type="ORF">HFP15_19165</name>
</gene>
<evidence type="ECO:0000313" key="2">
    <source>
        <dbReference type="EMBL" id="NKQ55006.1"/>
    </source>
</evidence>
<dbReference type="Pfam" id="PF13452">
    <property type="entry name" value="FAS1_DH_region"/>
    <property type="match status" value="1"/>
</dbReference>
<keyword evidence="3" id="KW-1185">Reference proteome</keyword>
<proteinExistence type="predicted"/>
<dbReference type="SUPFAM" id="SSF54637">
    <property type="entry name" value="Thioesterase/thiol ester dehydrase-isomerase"/>
    <property type="match status" value="1"/>
</dbReference>
<accession>A0ABX1J9F3</accession>
<dbReference type="PANTHER" id="PTHR28152">
    <property type="entry name" value="HYDROXYACYL-THIOESTER DEHYDRATASE TYPE 2, MITOCHONDRIAL"/>
    <property type="match status" value="1"/>
</dbReference>
<dbReference type="Gene3D" id="3.10.129.10">
    <property type="entry name" value="Hotdog Thioesterase"/>
    <property type="match status" value="1"/>
</dbReference>
<comment type="caution">
    <text evidence="2">The sequence shown here is derived from an EMBL/GenBank/DDBJ whole genome shotgun (WGS) entry which is preliminary data.</text>
</comment>
<organism evidence="2 3">
    <name type="scientific">Amycolatopsis acididurans</name>
    <dbReference type="NCBI Taxonomy" id="2724524"/>
    <lineage>
        <taxon>Bacteria</taxon>
        <taxon>Bacillati</taxon>
        <taxon>Actinomycetota</taxon>
        <taxon>Actinomycetes</taxon>
        <taxon>Pseudonocardiales</taxon>
        <taxon>Pseudonocardiaceae</taxon>
        <taxon>Amycolatopsis</taxon>
    </lineage>
</organism>
<evidence type="ECO:0000259" key="1">
    <source>
        <dbReference type="Pfam" id="PF13452"/>
    </source>
</evidence>
<sequence length="147" mass="16439">MADVQSDQETITVGTEITPYDVRPSTTQLFRFSAATWNAHRIHYDQEYARSEGYPNVLVQSHLHGCFLSNAVLEWAGDNATLREFRWQNRRLAVAGDHLTVTGTVTAVYDEPGTRVVEVELEEHNQRGELCAPGRAVLALPDDAGDR</sequence>